<dbReference type="InterPro" id="IPR024413">
    <property type="entry name" value="Phage_phiKZ_Orf92_int-head"/>
</dbReference>
<dbReference type="EMBL" id="HQ630627">
    <property type="protein sequence ID" value="AEH03609.1"/>
    <property type="molecule type" value="Genomic_DNA"/>
</dbReference>
<accession>F8SK56</accession>
<feature type="region of interest" description="Disordered" evidence="1">
    <location>
        <begin position="19"/>
        <end position="113"/>
    </location>
</feature>
<gene>
    <name evidence="2" type="primary">186</name>
</gene>
<dbReference type="RefSeq" id="YP_009217265.1">
    <property type="nucleotide sequence ID" value="NC_028999.1"/>
</dbReference>
<sequence length="580" mass="62420">MARVKLFQMINAISMEDVEKANDANVEVEGKKDLEPQLKGDEGEKPNADDVDAAVTNTQTTEPGPSEGGGDGTAQTVDVNHVESSDKVENHVKPVDQANNGEGDDAPEKVNADDDNVATTTSVEEHDNDGLQTIESGETECVGEADDLVMDIEEVTNDVDASGITEAIDSKSDAVQGIVEEIREMENVEAAVESYLGVLRGMRNRGTEISPELQETMRIGLEAMDSTFFKGSVVSVEDIDDGEGHKTARDATESKLSAKAKQIWEALKRAFMRALAALQDVFVSVMNNAGKLKERLGKLRSEVNVLEGGKEVKVANAMGLSMNGEWVGDSDQGLKNIRRTADEALLNFPSKLADGLVALNRRYRDKTQEGIEAYEEAINSVIKIYNQSFTSFKSSNARGEITDIDTSRYNRILLGPVMPGNRVLAVAFSSTKTESGGSAVGDTEAKNLTSVIKEKLATLNSEAYSGTVKTPSASEARAVVAALEGIVDSVLARNEGRTSLKKLANMVQGIAQNRNENPSAMAKTQGGHWVDQIAISVARRALETNHELIAYIMRTIKTYIGFLEASIKAEAGGETINQTA</sequence>
<organismHost>
    <name type="scientific">Pseudomonas aeruginosa</name>
    <dbReference type="NCBI Taxonomy" id="287"/>
</organismHost>
<evidence type="ECO:0000313" key="2">
    <source>
        <dbReference type="EMBL" id="AEH03609.1"/>
    </source>
</evidence>
<dbReference type="Pfam" id="PF12699">
    <property type="entry name" value="phiKZ_IP"/>
    <property type="match status" value="1"/>
</dbReference>
<protein>
    <submittedName>
        <fullName evidence="2">Virion structural protein</fullName>
    </submittedName>
</protein>
<name>F8SK56_BPPA3</name>
<dbReference type="KEGG" id="vg:26643714"/>
<organism evidence="2 3">
    <name type="scientific">Pseudomonas phage PhiPA3</name>
    <name type="common">Pseudomonas aeruginosa phage PhiPA3</name>
    <dbReference type="NCBI Taxonomy" id="998086"/>
    <lineage>
        <taxon>Viruses</taxon>
        <taxon>Duplodnaviria</taxon>
        <taxon>Heunggongvirae</taxon>
        <taxon>Uroviricota</taxon>
        <taxon>Caudoviricetes</taxon>
        <taxon>Chimalliviridae</taxon>
        <taxon>Miltoncavirus</taxon>
        <taxon>Miltoncavirus PhiPA3</taxon>
    </lineage>
</organism>
<dbReference type="OrthoDB" id="32053at10239"/>
<evidence type="ECO:0000313" key="3">
    <source>
        <dbReference type="Proteomes" id="UP000008388"/>
    </source>
</evidence>
<reference evidence="2 3" key="1">
    <citation type="journal article" date="2011" name="Microbiology">
        <title>The Pseudomonas aeruginosa generalized transducing phage phiPA3 is a new member of the phiKZ-like group of 'jumbo' phages, and infects model laboratory strains and clinical isolates from cystic fibrosis patients.</title>
        <authorList>
            <person name="Monson R."/>
            <person name="Foulds I."/>
            <person name="Foweraker J."/>
            <person name="Welch M."/>
            <person name="Salmond G.P."/>
        </authorList>
    </citation>
    <scope>NUCLEOTIDE SEQUENCE [LARGE SCALE GENOMIC DNA]</scope>
</reference>
<dbReference type="GeneID" id="26643714"/>
<evidence type="ECO:0000256" key="1">
    <source>
        <dbReference type="SAM" id="MobiDB-lite"/>
    </source>
</evidence>
<keyword evidence="3" id="KW-1185">Reference proteome</keyword>
<feature type="compositionally biased region" description="Basic and acidic residues" evidence="1">
    <location>
        <begin position="19"/>
        <end position="48"/>
    </location>
</feature>
<feature type="compositionally biased region" description="Basic and acidic residues" evidence="1">
    <location>
        <begin position="80"/>
        <end position="94"/>
    </location>
</feature>
<proteinExistence type="predicted"/>
<dbReference type="Proteomes" id="UP000008388">
    <property type="component" value="Segment"/>
</dbReference>